<comment type="caution">
    <text evidence="2">The sequence shown here is derived from an EMBL/GenBank/DDBJ whole genome shotgun (WGS) entry which is preliminary data.</text>
</comment>
<feature type="signal peptide" evidence="1">
    <location>
        <begin position="1"/>
        <end position="18"/>
    </location>
</feature>
<proteinExistence type="predicted"/>
<keyword evidence="1" id="KW-0732">Signal</keyword>
<reference evidence="2" key="1">
    <citation type="submission" date="2021-05" db="EMBL/GenBank/DDBJ databases">
        <title>The genome of the haptophyte Pavlova lutheri (Diacronema luteri, Pavlovales) - a model for lipid biosynthesis in eukaryotic algae.</title>
        <authorList>
            <person name="Hulatt C.J."/>
            <person name="Posewitz M.C."/>
        </authorList>
    </citation>
    <scope>NUCLEOTIDE SEQUENCE</scope>
    <source>
        <strain evidence="2">NIVA-4/92</strain>
    </source>
</reference>
<evidence type="ECO:0000313" key="2">
    <source>
        <dbReference type="EMBL" id="KAG8466074.1"/>
    </source>
</evidence>
<dbReference type="OrthoDB" id="10425564at2759"/>
<gene>
    <name evidence="2" type="ORF">KFE25_005644</name>
</gene>
<organism evidence="2 3">
    <name type="scientific">Diacronema lutheri</name>
    <name type="common">Unicellular marine alga</name>
    <name type="synonym">Monochrysis lutheri</name>
    <dbReference type="NCBI Taxonomy" id="2081491"/>
    <lineage>
        <taxon>Eukaryota</taxon>
        <taxon>Haptista</taxon>
        <taxon>Haptophyta</taxon>
        <taxon>Pavlovophyceae</taxon>
        <taxon>Pavlovales</taxon>
        <taxon>Pavlovaceae</taxon>
        <taxon>Diacronema</taxon>
    </lineage>
</organism>
<accession>A0A8J6CB11</accession>
<protein>
    <recommendedName>
        <fullName evidence="4">DUF2470 domain-containing protein</fullName>
    </recommendedName>
</protein>
<dbReference type="Proteomes" id="UP000751190">
    <property type="component" value="Unassembled WGS sequence"/>
</dbReference>
<sequence length="246" mass="26467">MVAALLLAGLALAGASRAALRPSRIAAHRARARLLAVDSGERACTAVPIDFLQLAAEYNERHASDVVSIALQRSAIDFTQQELTAVKIASLDETGLLLEEVVCDLASDTCIALTVPVAFARRCESEEALRAELAEMALLRDDAPQPAALVSQTSCAGLLETVNRQFGHSLELFVLRQGGVVLSEEDVLERCRAVDLDGTGFTLETIVCHDDGESCDVSERRVLFNRSCSSVEEIEDALCRLLLVSD</sequence>
<dbReference type="AlphaFoldDB" id="A0A8J6CB11"/>
<evidence type="ECO:0000256" key="1">
    <source>
        <dbReference type="SAM" id="SignalP"/>
    </source>
</evidence>
<dbReference type="OMA" id="TIARICV"/>
<name>A0A8J6CB11_DIALT</name>
<feature type="chain" id="PRO_5035268666" description="DUF2470 domain-containing protein" evidence="1">
    <location>
        <begin position="19"/>
        <end position="246"/>
    </location>
</feature>
<keyword evidence="3" id="KW-1185">Reference proteome</keyword>
<dbReference type="EMBL" id="JAGTXO010000009">
    <property type="protein sequence ID" value="KAG8466074.1"/>
    <property type="molecule type" value="Genomic_DNA"/>
</dbReference>
<evidence type="ECO:0000313" key="3">
    <source>
        <dbReference type="Proteomes" id="UP000751190"/>
    </source>
</evidence>
<evidence type="ECO:0008006" key="4">
    <source>
        <dbReference type="Google" id="ProtNLM"/>
    </source>
</evidence>